<evidence type="ECO:0000313" key="2">
    <source>
        <dbReference type="Proteomes" id="UP000232722"/>
    </source>
</evidence>
<evidence type="ECO:0000313" key="1">
    <source>
        <dbReference type="EMBL" id="PKB92975.1"/>
    </source>
</evidence>
<gene>
    <name evidence="1" type="ORF">RhiirA5_442748</name>
</gene>
<dbReference type="Proteomes" id="UP000232722">
    <property type="component" value="Unassembled WGS sequence"/>
</dbReference>
<comment type="caution">
    <text evidence="1">The sequence shown here is derived from an EMBL/GenBank/DDBJ whole genome shotgun (WGS) entry which is preliminary data.</text>
</comment>
<dbReference type="AlphaFoldDB" id="A0A2N0NEG8"/>
<accession>A0A2N0NEG8</accession>
<dbReference type="InterPro" id="IPR013761">
    <property type="entry name" value="SAM/pointed_sf"/>
</dbReference>
<sequence>MPDFLAFDLYLDLDNEDIEIIRKNKVAGQAFLLLTEKNLIQNGLPRDPVKSITYLIETLKEYK</sequence>
<reference evidence="1 2" key="1">
    <citation type="submission" date="2016-04" db="EMBL/GenBank/DDBJ databases">
        <title>Genome analyses suggest a sexual origin of heterokaryosis in a supposedly ancient asexual fungus.</title>
        <authorList>
            <person name="Ropars J."/>
            <person name="Sedzielewska K."/>
            <person name="Noel J."/>
            <person name="Charron P."/>
            <person name="Farinelli L."/>
            <person name="Marton T."/>
            <person name="Kruger M."/>
            <person name="Pelin A."/>
            <person name="Brachmann A."/>
            <person name="Corradi N."/>
        </authorList>
    </citation>
    <scope>NUCLEOTIDE SEQUENCE [LARGE SCALE GENOMIC DNA]</scope>
    <source>
        <strain evidence="1 2">A5</strain>
    </source>
</reference>
<protein>
    <submittedName>
        <fullName evidence="1">Uncharacterized protein</fullName>
    </submittedName>
</protein>
<reference evidence="1 2" key="2">
    <citation type="submission" date="2017-09" db="EMBL/GenBank/DDBJ databases">
        <title>Extensive intraspecific genome diversity in a model arbuscular mycorrhizal fungus.</title>
        <authorList>
            <person name="Chen E.C."/>
            <person name="Morin E."/>
            <person name="Beaudet D."/>
            <person name="Noel J."/>
            <person name="Ndikumana S."/>
            <person name="Charron P."/>
            <person name="St-Onge C."/>
            <person name="Giorgi J."/>
            <person name="Grigoriev I.V."/>
            <person name="Roux C."/>
            <person name="Martin F.M."/>
            <person name="Corradi N."/>
        </authorList>
    </citation>
    <scope>NUCLEOTIDE SEQUENCE [LARGE SCALE GENOMIC DNA]</scope>
    <source>
        <strain evidence="1 2">A5</strain>
    </source>
</reference>
<organism evidence="1 2">
    <name type="scientific">Rhizophagus irregularis</name>
    <dbReference type="NCBI Taxonomy" id="588596"/>
    <lineage>
        <taxon>Eukaryota</taxon>
        <taxon>Fungi</taxon>
        <taxon>Fungi incertae sedis</taxon>
        <taxon>Mucoromycota</taxon>
        <taxon>Glomeromycotina</taxon>
        <taxon>Glomeromycetes</taxon>
        <taxon>Glomerales</taxon>
        <taxon>Glomeraceae</taxon>
        <taxon>Rhizophagus</taxon>
    </lineage>
</organism>
<name>A0A2N0NEG8_9GLOM</name>
<dbReference type="Gene3D" id="1.10.150.50">
    <property type="entry name" value="Transcription Factor, Ets-1"/>
    <property type="match status" value="1"/>
</dbReference>
<proteinExistence type="predicted"/>
<dbReference type="EMBL" id="LLXJ01009316">
    <property type="protein sequence ID" value="PKB92975.1"/>
    <property type="molecule type" value="Genomic_DNA"/>
</dbReference>
<dbReference type="VEuPathDB" id="FungiDB:RhiirA1_479131"/>